<name>A0A1E4RQ49_9ASCO</name>
<evidence type="ECO:0000256" key="1">
    <source>
        <dbReference type="ARBA" id="ARBA00023157"/>
    </source>
</evidence>
<dbReference type="Proteomes" id="UP000095085">
    <property type="component" value="Unassembled WGS sequence"/>
</dbReference>
<feature type="domain" description="PITH" evidence="3">
    <location>
        <begin position="141"/>
        <end position="334"/>
    </location>
</feature>
<dbReference type="GeneID" id="30994917"/>
<gene>
    <name evidence="4" type="ORF">HYPBUDRAFT_151182</name>
</gene>
<accession>A0A1E4RQ49</accession>
<evidence type="ECO:0000259" key="3">
    <source>
        <dbReference type="PROSITE" id="PS51532"/>
    </source>
</evidence>
<feature type="domain" description="Thioredoxin" evidence="2">
    <location>
        <begin position="1"/>
        <end position="109"/>
    </location>
</feature>
<dbReference type="SUPFAM" id="SSF52833">
    <property type="entry name" value="Thioredoxin-like"/>
    <property type="match status" value="1"/>
</dbReference>
<dbReference type="InterPro" id="IPR013766">
    <property type="entry name" value="Thioredoxin_domain"/>
</dbReference>
<organism evidence="4 5">
    <name type="scientific">Hyphopichia burtonii NRRL Y-1933</name>
    <dbReference type="NCBI Taxonomy" id="984485"/>
    <lineage>
        <taxon>Eukaryota</taxon>
        <taxon>Fungi</taxon>
        <taxon>Dikarya</taxon>
        <taxon>Ascomycota</taxon>
        <taxon>Saccharomycotina</taxon>
        <taxon>Pichiomycetes</taxon>
        <taxon>Debaryomycetaceae</taxon>
        <taxon>Hyphopichia</taxon>
    </lineage>
</organism>
<dbReference type="Pfam" id="PF06201">
    <property type="entry name" value="PITH"/>
    <property type="match status" value="1"/>
</dbReference>
<dbReference type="InterPro" id="IPR008979">
    <property type="entry name" value="Galactose-bd-like_sf"/>
</dbReference>
<evidence type="ECO:0000313" key="4">
    <source>
        <dbReference type="EMBL" id="ODV69402.1"/>
    </source>
</evidence>
<keyword evidence="5" id="KW-1185">Reference proteome</keyword>
<dbReference type="SUPFAM" id="SSF49785">
    <property type="entry name" value="Galactose-binding domain-like"/>
    <property type="match status" value="1"/>
</dbReference>
<dbReference type="InterPro" id="IPR017937">
    <property type="entry name" value="Thioredoxin_CS"/>
</dbReference>
<dbReference type="InterPro" id="IPR037047">
    <property type="entry name" value="PITH_dom_sf"/>
</dbReference>
<dbReference type="Pfam" id="PF00085">
    <property type="entry name" value="Thioredoxin"/>
    <property type="match status" value="1"/>
</dbReference>
<sequence length="334" mass="38318">MSKEIQFVKNDWEKYVSHNKYLVANYTAGWCGPCQAIKPIVDQLYNDPDRKYAKIEFVRVDLDKERELAGRYQVSSIPTFIFLVNGEETKRIQGANVPELTKLLDEFSDLANNDSDAEVRQGNGSNGGGADITKSVIYKDISSYIPKGYELLNDYLYSGQFESLNTVPLYKSEELDVKNVFRINDTRPSTVYSDSDSQLLFYIPFTHITKVYSVLLSFKKPESYKHEESMELDEEDLQNETQVPNLLKVWPNHNNIISFDDANDSNAPHIEEITVADQDSETIWYEAKLKFVRFQKVQSLNLFIDGEDQDYHTLLDKVVIIGVNGESKDQGKLE</sequence>
<dbReference type="Gene3D" id="3.40.30.10">
    <property type="entry name" value="Glutaredoxin"/>
    <property type="match status" value="1"/>
</dbReference>
<dbReference type="AlphaFoldDB" id="A0A1E4RQ49"/>
<dbReference type="GO" id="GO:0005737">
    <property type="term" value="C:cytoplasm"/>
    <property type="evidence" value="ECO:0007669"/>
    <property type="project" value="UniProtKB-ARBA"/>
</dbReference>
<dbReference type="PANTHER" id="PTHR46115">
    <property type="entry name" value="THIOREDOXIN-LIKE PROTEIN 1"/>
    <property type="match status" value="1"/>
</dbReference>
<evidence type="ECO:0000313" key="5">
    <source>
        <dbReference type="Proteomes" id="UP000095085"/>
    </source>
</evidence>
<evidence type="ECO:0000259" key="2">
    <source>
        <dbReference type="PROSITE" id="PS51352"/>
    </source>
</evidence>
<dbReference type="PROSITE" id="PS51532">
    <property type="entry name" value="PITH"/>
    <property type="match status" value="1"/>
</dbReference>
<dbReference type="InterPro" id="IPR036249">
    <property type="entry name" value="Thioredoxin-like_sf"/>
</dbReference>
<protein>
    <submittedName>
        <fullName evidence="4">Thioredoxin-like protein</fullName>
    </submittedName>
</protein>
<dbReference type="OrthoDB" id="2121326at2759"/>
<dbReference type="Gene3D" id="2.60.120.470">
    <property type="entry name" value="PITH domain"/>
    <property type="match status" value="1"/>
</dbReference>
<dbReference type="RefSeq" id="XP_020078469.1">
    <property type="nucleotide sequence ID" value="XM_020220367.1"/>
</dbReference>
<dbReference type="STRING" id="984485.A0A1E4RQ49"/>
<dbReference type="PROSITE" id="PS00194">
    <property type="entry name" value="THIOREDOXIN_1"/>
    <property type="match status" value="1"/>
</dbReference>
<dbReference type="PROSITE" id="PS51352">
    <property type="entry name" value="THIOREDOXIN_2"/>
    <property type="match status" value="1"/>
</dbReference>
<dbReference type="EMBL" id="KV454538">
    <property type="protein sequence ID" value="ODV69402.1"/>
    <property type="molecule type" value="Genomic_DNA"/>
</dbReference>
<dbReference type="InterPro" id="IPR010400">
    <property type="entry name" value="PITH_dom"/>
</dbReference>
<reference evidence="5" key="1">
    <citation type="submission" date="2016-05" db="EMBL/GenBank/DDBJ databases">
        <title>Comparative genomics of biotechnologically important yeasts.</title>
        <authorList>
            <consortium name="DOE Joint Genome Institute"/>
            <person name="Riley R."/>
            <person name="Haridas S."/>
            <person name="Wolfe K.H."/>
            <person name="Lopes M.R."/>
            <person name="Hittinger C.T."/>
            <person name="Goker M."/>
            <person name="Salamov A."/>
            <person name="Wisecaver J."/>
            <person name="Long T.M."/>
            <person name="Aerts A.L."/>
            <person name="Barry K."/>
            <person name="Choi C."/>
            <person name="Clum A."/>
            <person name="Coughlan A.Y."/>
            <person name="Deshpande S."/>
            <person name="Douglass A.P."/>
            <person name="Hanson S.J."/>
            <person name="Klenk H.-P."/>
            <person name="Labutti K."/>
            <person name="Lapidus A."/>
            <person name="Lindquist E."/>
            <person name="Lipzen A."/>
            <person name="Meier-Kolthoff J.P."/>
            <person name="Ohm R.A."/>
            <person name="Otillar R.P."/>
            <person name="Pangilinan J."/>
            <person name="Peng Y."/>
            <person name="Rokas A."/>
            <person name="Rosa C.A."/>
            <person name="Scheuner C."/>
            <person name="Sibirny A.A."/>
            <person name="Slot J.C."/>
            <person name="Stielow J.B."/>
            <person name="Sun H."/>
            <person name="Kurtzman C.P."/>
            <person name="Blackwell M."/>
            <person name="Grigoriev I.V."/>
            <person name="Jeffries T.W."/>
        </authorList>
    </citation>
    <scope>NUCLEOTIDE SEQUENCE [LARGE SCALE GENOMIC DNA]</scope>
    <source>
        <strain evidence="5">NRRL Y-1933</strain>
    </source>
</reference>
<dbReference type="CDD" id="cd02947">
    <property type="entry name" value="TRX_family"/>
    <property type="match status" value="1"/>
</dbReference>
<proteinExistence type="predicted"/>
<keyword evidence="1" id="KW-1015">Disulfide bond</keyword>